<dbReference type="PANTHER" id="PTHR46621">
    <property type="entry name" value="SNRNA-ACTIVATING PROTEIN COMPLEX SUBUNIT 4"/>
    <property type="match status" value="1"/>
</dbReference>
<evidence type="ECO:0000313" key="7">
    <source>
        <dbReference type="EMBL" id="CAD8172246.1"/>
    </source>
</evidence>
<evidence type="ECO:0000313" key="9">
    <source>
        <dbReference type="Proteomes" id="UP000683925"/>
    </source>
</evidence>
<organism evidence="7 9">
    <name type="scientific">Paramecium octaurelia</name>
    <dbReference type="NCBI Taxonomy" id="43137"/>
    <lineage>
        <taxon>Eukaryota</taxon>
        <taxon>Sar</taxon>
        <taxon>Alveolata</taxon>
        <taxon>Ciliophora</taxon>
        <taxon>Intramacronucleata</taxon>
        <taxon>Oligohymenophorea</taxon>
        <taxon>Peniculida</taxon>
        <taxon>Parameciidae</taxon>
        <taxon>Paramecium</taxon>
    </lineage>
</organism>
<evidence type="ECO:0000259" key="5">
    <source>
        <dbReference type="PROSITE" id="PS50090"/>
    </source>
</evidence>
<dbReference type="CDD" id="cd00167">
    <property type="entry name" value="SANT"/>
    <property type="match status" value="3"/>
</dbReference>
<dbReference type="PROSITE" id="PS50090">
    <property type="entry name" value="MYB_LIKE"/>
    <property type="match status" value="3"/>
</dbReference>
<feature type="domain" description="Myb-like" evidence="5">
    <location>
        <begin position="20"/>
        <end position="70"/>
    </location>
</feature>
<dbReference type="InterPro" id="IPR001005">
    <property type="entry name" value="SANT/Myb"/>
</dbReference>
<sequence length="244" mass="29078">MSVDQQSNLAINYMKQDSDMSATSRRRWTSNEDAILISAIQKYGTNWCQVAQSFSNRNPNSCIQRWKRMNGKNQKLQKWSLKDDQLLSKLVGLYGRKWKKISKYFTSKTNKQCMERYNNCLNPNLNKNPFSLEEDQIIYENYLIFGSKWSRIAKCLTRRTHNQVKNRFYTHILSSHLQLINPYYTKLLPERAKEILIEVRKEHQQKLFQDSLKEQKAHLIQSGFDVDSIQVEQEDDYSNHHRFV</sequence>
<dbReference type="InterPro" id="IPR017930">
    <property type="entry name" value="Myb_dom"/>
</dbReference>
<dbReference type="OrthoDB" id="299388at2759"/>
<feature type="domain" description="HTH myb-type" evidence="6">
    <location>
        <begin position="20"/>
        <end position="69"/>
    </location>
</feature>
<reference evidence="7" key="1">
    <citation type="submission" date="2021-01" db="EMBL/GenBank/DDBJ databases">
        <authorList>
            <consortium name="Genoscope - CEA"/>
            <person name="William W."/>
        </authorList>
    </citation>
    <scope>NUCLEOTIDE SEQUENCE</scope>
</reference>
<dbReference type="SMART" id="SM00717">
    <property type="entry name" value="SANT"/>
    <property type="match status" value="3"/>
</dbReference>
<feature type="domain" description="Myb-like" evidence="5">
    <location>
        <begin position="122"/>
        <end position="172"/>
    </location>
</feature>
<dbReference type="GO" id="GO:0000978">
    <property type="term" value="F:RNA polymerase II cis-regulatory region sequence-specific DNA binding"/>
    <property type="evidence" value="ECO:0007669"/>
    <property type="project" value="TreeGrafter"/>
</dbReference>
<dbReference type="AlphaFoldDB" id="A0A8S1VBI1"/>
<dbReference type="GO" id="GO:0042796">
    <property type="term" value="P:snRNA transcription by RNA polymerase III"/>
    <property type="evidence" value="ECO:0007669"/>
    <property type="project" value="TreeGrafter"/>
</dbReference>
<dbReference type="GO" id="GO:0019185">
    <property type="term" value="C:snRNA-activating protein complex"/>
    <property type="evidence" value="ECO:0007669"/>
    <property type="project" value="TreeGrafter"/>
</dbReference>
<feature type="domain" description="HTH myb-type" evidence="6">
    <location>
        <begin position="126"/>
        <end position="176"/>
    </location>
</feature>
<evidence type="ECO:0008006" key="10">
    <source>
        <dbReference type="Google" id="ProtNLM"/>
    </source>
</evidence>
<keyword evidence="2" id="KW-0238">DNA-binding</keyword>
<feature type="domain" description="HTH myb-type" evidence="6">
    <location>
        <begin position="71"/>
        <end position="125"/>
    </location>
</feature>
<dbReference type="GO" id="GO:0001006">
    <property type="term" value="F:RNA polymerase III type 3 promoter sequence-specific DNA binding"/>
    <property type="evidence" value="ECO:0007669"/>
    <property type="project" value="TreeGrafter"/>
</dbReference>
<dbReference type="GO" id="GO:0042795">
    <property type="term" value="P:snRNA transcription by RNA polymerase II"/>
    <property type="evidence" value="ECO:0007669"/>
    <property type="project" value="TreeGrafter"/>
</dbReference>
<keyword evidence="3" id="KW-0804">Transcription</keyword>
<keyword evidence="4" id="KW-0539">Nucleus</keyword>
<feature type="domain" description="Myb-like" evidence="5">
    <location>
        <begin position="71"/>
        <end position="121"/>
    </location>
</feature>
<dbReference type="EMBL" id="CAJJDP010000059">
    <property type="protein sequence ID" value="CAD8172246.1"/>
    <property type="molecule type" value="Genomic_DNA"/>
</dbReference>
<evidence type="ECO:0000256" key="4">
    <source>
        <dbReference type="ARBA" id="ARBA00023242"/>
    </source>
</evidence>
<dbReference type="InterPro" id="IPR051575">
    <property type="entry name" value="Myb-like_DNA-bd"/>
</dbReference>
<gene>
    <name evidence="7" type="ORF">POCTA_138.1.T0600008</name>
    <name evidence="8" type="ORF">POCTA_138.1.T0600009</name>
</gene>
<name>A0A8S1VBI1_PAROT</name>
<evidence type="ECO:0000256" key="1">
    <source>
        <dbReference type="ARBA" id="ARBA00023015"/>
    </source>
</evidence>
<evidence type="ECO:0000256" key="3">
    <source>
        <dbReference type="ARBA" id="ARBA00023163"/>
    </source>
</evidence>
<protein>
    <recommendedName>
        <fullName evidence="10">Myb-like DNA-binding domain containing protein</fullName>
    </recommendedName>
</protein>
<keyword evidence="1" id="KW-0805">Transcription regulation</keyword>
<dbReference type="EMBL" id="CAJJDP010000059">
    <property type="protein sequence ID" value="CAD8172247.1"/>
    <property type="molecule type" value="Genomic_DNA"/>
</dbReference>
<dbReference type="PROSITE" id="PS51294">
    <property type="entry name" value="HTH_MYB"/>
    <property type="match status" value="3"/>
</dbReference>
<keyword evidence="9" id="KW-1185">Reference proteome</keyword>
<dbReference type="PANTHER" id="PTHR46621:SF1">
    <property type="entry name" value="SNRNA-ACTIVATING PROTEIN COMPLEX SUBUNIT 4"/>
    <property type="match status" value="1"/>
</dbReference>
<evidence type="ECO:0000313" key="8">
    <source>
        <dbReference type="EMBL" id="CAD8172247.1"/>
    </source>
</evidence>
<dbReference type="Proteomes" id="UP000683925">
    <property type="component" value="Unassembled WGS sequence"/>
</dbReference>
<proteinExistence type="predicted"/>
<accession>A0A8S1VBI1</accession>
<dbReference type="Pfam" id="PF13921">
    <property type="entry name" value="Myb_DNA-bind_6"/>
    <property type="match status" value="1"/>
</dbReference>
<comment type="caution">
    <text evidence="7">The sequence shown here is derived from an EMBL/GenBank/DDBJ whole genome shotgun (WGS) entry which is preliminary data.</text>
</comment>
<evidence type="ECO:0000256" key="2">
    <source>
        <dbReference type="ARBA" id="ARBA00023125"/>
    </source>
</evidence>
<dbReference type="Pfam" id="PF00249">
    <property type="entry name" value="Myb_DNA-binding"/>
    <property type="match status" value="1"/>
</dbReference>
<evidence type="ECO:0000259" key="6">
    <source>
        <dbReference type="PROSITE" id="PS51294"/>
    </source>
</evidence>